<protein>
    <recommendedName>
        <fullName evidence="3">Importin N-terminal domain-containing protein</fullName>
    </recommendedName>
</protein>
<evidence type="ECO:0000313" key="2">
    <source>
        <dbReference type="Proteomes" id="UP000179807"/>
    </source>
</evidence>
<evidence type="ECO:0000313" key="1">
    <source>
        <dbReference type="EMBL" id="OHS93846.1"/>
    </source>
</evidence>
<proteinExistence type="predicted"/>
<dbReference type="GeneID" id="94825352"/>
<dbReference type="InterPro" id="IPR016024">
    <property type="entry name" value="ARM-type_fold"/>
</dbReference>
<dbReference type="RefSeq" id="XP_068346983.1">
    <property type="nucleotide sequence ID" value="XM_068490648.1"/>
</dbReference>
<organism evidence="1 2">
    <name type="scientific">Tritrichomonas foetus</name>
    <dbReference type="NCBI Taxonomy" id="1144522"/>
    <lineage>
        <taxon>Eukaryota</taxon>
        <taxon>Metamonada</taxon>
        <taxon>Parabasalia</taxon>
        <taxon>Tritrichomonadida</taxon>
        <taxon>Tritrichomonadidae</taxon>
        <taxon>Tritrichomonas</taxon>
    </lineage>
</organism>
<keyword evidence="2" id="KW-1185">Reference proteome</keyword>
<dbReference type="VEuPathDB" id="TrichDB:TRFO_02370"/>
<sequence>MNFHIELSLFLDLNSPIEEKRINATNCIMTVIGQSQFLEYLLSLISNSEVQSQNNLFIQLLIVLKATIKFLYENCKTIDENFTKMIPSTLINLLSTVPQIHHAYIIDCFRQINICCFKNEPFLHSIQTQTLPFLVLNLKEQKNFLSNFAIFSIFIKYYLDEDSEDRLDDFFSCLFNELVPIIIGIFQAPEINEFTTNSTNIIVHLLLKLINKNAIILKNYFDTLTICSIVQSYCRYFPTKFPCSTQLIRRLLKLCTTLFTIYYKTPEFDEVSVPYFFNNAIQLLLSNSDSFIQCNALNLINQLYSSRYFMNEIESPQFISNILIPSAKLTQEDLEDLIASPSFVSFYFKSRKNDKYCKSKRSLCGCLAFEILQKPELYSIVAQKPADPIDFEARVFLLGNINPYNVNKTDIDFILSEAMNISNNPPFLQASFLYFLFNVVVNFIDTSDLVKLSFNCINITQDPVVALSAVNLLNHHQLLFSSLSESLELHNIIPKILTLSAITNCWKPLDIILKIVNHIHDCSPSLIQSIVAALFQNCLSFVHQEDPNEMCTTSLSETFHSIIKLINEVNDEIVVYCLNQCMHIFTEIKNEIFYFSLFNFISYFNFQTNTPIDEQFDILLFFLSRNSNTAQYVINIVYPLLLNPLSNLMNRPAFVQTICFIVSTFIHKIMVEKEMVLFGIEPLLRVCGAFIEVFGNEYIEMVKFAIYILKNGFIPNYYSAILYVIFNAMHVNGDFTLSLFDDEVLDILINHNVGEFWEYNNGFYKSELKSHFFILLELSRRKIERWEECIRAAISTSKNFYGYKRTTYASTFDTLTLIRCFPCRIDNLNEWEFFFEVIKSTGYVLSEYEQIEIQKLIEYEQS</sequence>
<dbReference type="EMBL" id="MLAK01001370">
    <property type="protein sequence ID" value="OHS93846.1"/>
    <property type="molecule type" value="Genomic_DNA"/>
</dbReference>
<gene>
    <name evidence="1" type="ORF">TRFO_02370</name>
</gene>
<dbReference type="SUPFAM" id="SSF48371">
    <property type="entry name" value="ARM repeat"/>
    <property type="match status" value="1"/>
</dbReference>
<accession>A0A1J4J348</accession>
<comment type="caution">
    <text evidence="1">The sequence shown here is derived from an EMBL/GenBank/DDBJ whole genome shotgun (WGS) entry which is preliminary data.</text>
</comment>
<reference evidence="1" key="1">
    <citation type="submission" date="2016-10" db="EMBL/GenBank/DDBJ databases">
        <authorList>
            <person name="Benchimol M."/>
            <person name="Almeida L.G."/>
            <person name="Vasconcelos A.T."/>
            <person name="Perreira-Neves A."/>
            <person name="Rosa I.A."/>
            <person name="Tasca T."/>
            <person name="Bogo M.R."/>
            <person name="de Souza W."/>
        </authorList>
    </citation>
    <scope>NUCLEOTIDE SEQUENCE [LARGE SCALE GENOMIC DNA]</scope>
    <source>
        <strain evidence="1">K</strain>
    </source>
</reference>
<name>A0A1J4J348_9EUKA</name>
<dbReference type="AlphaFoldDB" id="A0A1J4J348"/>
<dbReference type="Proteomes" id="UP000179807">
    <property type="component" value="Unassembled WGS sequence"/>
</dbReference>
<evidence type="ECO:0008006" key="3">
    <source>
        <dbReference type="Google" id="ProtNLM"/>
    </source>
</evidence>